<keyword evidence="4" id="KW-1185">Reference proteome</keyword>
<evidence type="ECO:0000256" key="1">
    <source>
        <dbReference type="SAM" id="MobiDB-lite"/>
    </source>
</evidence>
<dbReference type="EMBL" id="ADCX01000004">
    <property type="protein sequence ID" value="EFG27156.1"/>
    <property type="molecule type" value="Genomic_DNA"/>
</dbReference>
<keyword evidence="2" id="KW-0472">Membrane</keyword>
<organism evidence="3 4">
    <name type="scientific">Scardovia inopinata F0304</name>
    <dbReference type="NCBI Taxonomy" id="641146"/>
    <lineage>
        <taxon>Bacteria</taxon>
        <taxon>Bacillati</taxon>
        <taxon>Actinomycetota</taxon>
        <taxon>Actinomycetes</taxon>
        <taxon>Bifidobacteriales</taxon>
        <taxon>Bifidobacteriaceae</taxon>
        <taxon>Scardovia</taxon>
    </lineage>
</organism>
<feature type="compositionally biased region" description="Basic residues" evidence="1">
    <location>
        <begin position="87"/>
        <end position="96"/>
    </location>
</feature>
<gene>
    <name evidence="3" type="ORF">HMPREF9020_00795</name>
</gene>
<feature type="region of interest" description="Disordered" evidence="1">
    <location>
        <begin position="61"/>
        <end position="100"/>
    </location>
</feature>
<sequence>MPGWGWVILVLAAVIIFILGLVFALLHFKKAMTTVSGTASAISKRISAMQEDSRDLAQRDMTPSFTKPIGQTAQAYSRAHSDIIARRDRRRSRHHETWKAWAQTDQKHIDQLAEQLNITEDED</sequence>
<dbReference type="Proteomes" id="UP000005777">
    <property type="component" value="Unassembled WGS sequence"/>
</dbReference>
<accession>W5IJF4</accession>
<comment type="caution">
    <text evidence="3">The sequence shown here is derived from an EMBL/GenBank/DDBJ whole genome shotgun (WGS) entry which is preliminary data.</text>
</comment>
<name>W5IJF4_SCAIO</name>
<dbReference type="RefSeq" id="WP_006293159.1">
    <property type="nucleotide sequence ID" value="NZ_GG770225.1"/>
</dbReference>
<keyword evidence="2" id="KW-0812">Transmembrane</keyword>
<proteinExistence type="predicted"/>
<feature type="compositionally biased region" description="Polar residues" evidence="1">
    <location>
        <begin position="61"/>
        <end position="75"/>
    </location>
</feature>
<dbReference type="eggNOG" id="ENOG5031Y5K">
    <property type="taxonomic scope" value="Bacteria"/>
</dbReference>
<feature type="transmembrane region" description="Helical" evidence="2">
    <location>
        <begin position="6"/>
        <end position="26"/>
    </location>
</feature>
<evidence type="ECO:0000256" key="2">
    <source>
        <dbReference type="SAM" id="Phobius"/>
    </source>
</evidence>
<evidence type="ECO:0000313" key="4">
    <source>
        <dbReference type="Proteomes" id="UP000005777"/>
    </source>
</evidence>
<protein>
    <submittedName>
        <fullName evidence="3">Uncharacterized protein</fullName>
    </submittedName>
</protein>
<keyword evidence="2" id="KW-1133">Transmembrane helix</keyword>
<evidence type="ECO:0000313" key="3">
    <source>
        <dbReference type="EMBL" id="EFG27156.1"/>
    </source>
</evidence>
<dbReference type="HOGENOM" id="CLU_155691_0_0_11"/>
<dbReference type="AlphaFoldDB" id="W5IJF4"/>
<reference evidence="3 4" key="1">
    <citation type="submission" date="2012-01" db="EMBL/GenBank/DDBJ databases">
        <title>The Genome Sequence of Scardovia inopinata F0304.</title>
        <authorList>
            <consortium name="The Broad Institute Genome Sequencing Platform"/>
            <person name="Ward D."/>
            <person name="Earl A."/>
            <person name="Feldgarden M."/>
            <person name="Gevers D."/>
            <person name="Young S."/>
            <person name="Zeng Q."/>
            <person name="Koehrsen M."/>
            <person name="Alvarado L."/>
            <person name="Berlin A.M."/>
            <person name="Borenstein D."/>
            <person name="Chapman S.B."/>
            <person name="Chen Z."/>
            <person name="Engels R."/>
            <person name="Freedman E."/>
            <person name="Gellesch M."/>
            <person name="Goldberg J."/>
            <person name="Griggs A."/>
            <person name="Gujja S."/>
            <person name="Heilman E.R."/>
            <person name="Heiman D.I."/>
            <person name="Hepburn T.A."/>
            <person name="Howarth C."/>
            <person name="Jen D."/>
            <person name="Larson L."/>
            <person name="Mehta T."/>
            <person name="Park D."/>
            <person name="Pearson M."/>
            <person name="Richards J."/>
            <person name="Roberts A."/>
            <person name="Saif S."/>
            <person name="Shea T.D."/>
            <person name="Shenoy N."/>
            <person name="Sisk P."/>
            <person name="Stolte C."/>
            <person name="Sykes S.N."/>
            <person name="Walk T."/>
            <person name="White J."/>
            <person name="Yandava C."/>
            <person name="Izard J."/>
            <person name="Baranova O.V."/>
            <person name="Blanton J.M."/>
            <person name="Tanner A.C."/>
            <person name="Dewhirst F."/>
            <person name="Haas B."/>
            <person name="Nusbaum C."/>
            <person name="Birren B."/>
        </authorList>
    </citation>
    <scope>NUCLEOTIDE SEQUENCE [LARGE SCALE GENOMIC DNA]</scope>
    <source>
        <strain evidence="3 4">F0304</strain>
    </source>
</reference>